<evidence type="ECO:0000313" key="2">
    <source>
        <dbReference type="Proteomes" id="UP001634394"/>
    </source>
</evidence>
<feature type="non-terminal residue" evidence="1">
    <location>
        <position position="53"/>
    </location>
</feature>
<gene>
    <name evidence="1" type="ORF">ACJMK2_013260</name>
</gene>
<reference evidence="1 2" key="1">
    <citation type="submission" date="2024-11" db="EMBL/GenBank/DDBJ databases">
        <title>Chromosome-level genome assembly of the freshwater bivalve Anodonta woodiana.</title>
        <authorList>
            <person name="Chen X."/>
        </authorList>
    </citation>
    <scope>NUCLEOTIDE SEQUENCE [LARGE SCALE GENOMIC DNA]</scope>
    <source>
        <strain evidence="1">MN2024</strain>
        <tissue evidence="1">Gills</tissue>
    </source>
</reference>
<proteinExistence type="predicted"/>
<feature type="non-terminal residue" evidence="1">
    <location>
        <position position="1"/>
    </location>
</feature>
<accession>A0ABD3UZK5</accession>
<organism evidence="1 2">
    <name type="scientific">Sinanodonta woodiana</name>
    <name type="common">Chinese pond mussel</name>
    <name type="synonym">Anodonta woodiana</name>
    <dbReference type="NCBI Taxonomy" id="1069815"/>
    <lineage>
        <taxon>Eukaryota</taxon>
        <taxon>Metazoa</taxon>
        <taxon>Spiralia</taxon>
        <taxon>Lophotrochozoa</taxon>
        <taxon>Mollusca</taxon>
        <taxon>Bivalvia</taxon>
        <taxon>Autobranchia</taxon>
        <taxon>Heteroconchia</taxon>
        <taxon>Palaeoheterodonta</taxon>
        <taxon>Unionida</taxon>
        <taxon>Unionoidea</taxon>
        <taxon>Unionidae</taxon>
        <taxon>Unioninae</taxon>
        <taxon>Sinanodonta</taxon>
    </lineage>
</organism>
<protein>
    <submittedName>
        <fullName evidence="1">Uncharacterized protein</fullName>
    </submittedName>
</protein>
<dbReference type="Proteomes" id="UP001634394">
    <property type="component" value="Unassembled WGS sequence"/>
</dbReference>
<dbReference type="AlphaFoldDB" id="A0ABD3UZK5"/>
<comment type="caution">
    <text evidence="1">The sequence shown here is derived from an EMBL/GenBank/DDBJ whole genome shotgun (WGS) entry which is preliminary data.</text>
</comment>
<keyword evidence="2" id="KW-1185">Reference proteome</keyword>
<evidence type="ECO:0000313" key="1">
    <source>
        <dbReference type="EMBL" id="KAL3853973.1"/>
    </source>
</evidence>
<dbReference type="EMBL" id="JBJQND010000014">
    <property type="protein sequence ID" value="KAL3853973.1"/>
    <property type="molecule type" value="Genomic_DNA"/>
</dbReference>
<name>A0ABD3UZK5_SINWO</name>
<sequence>TPPQPIPFHHSVLYSIYYNLFHSTTAYSILPQYTVFYLQSIPATPPQPIPFHH</sequence>